<dbReference type="GO" id="GO:0006535">
    <property type="term" value="P:cysteine biosynthetic process from serine"/>
    <property type="evidence" value="ECO:0007669"/>
    <property type="project" value="InterPro"/>
</dbReference>
<reference evidence="8 9" key="1">
    <citation type="submission" date="2016-09" db="EMBL/GenBank/DDBJ databases">
        <title>Extensive genetic diversity and differential bi-allelic expression allows diatom success in the polar Southern Ocean.</title>
        <authorList>
            <consortium name="DOE Joint Genome Institute"/>
            <person name="Mock T."/>
            <person name="Otillar R.P."/>
            <person name="Strauss J."/>
            <person name="Dupont C."/>
            <person name="Frickenhaus S."/>
            <person name="Maumus F."/>
            <person name="Mcmullan M."/>
            <person name="Sanges R."/>
            <person name="Schmutz J."/>
            <person name="Toseland A."/>
            <person name="Valas R."/>
            <person name="Veluchamy A."/>
            <person name="Ward B.J."/>
            <person name="Allen A."/>
            <person name="Barry K."/>
            <person name="Falciatore A."/>
            <person name="Ferrante M."/>
            <person name="Fortunato A.E."/>
            <person name="Gloeckner G."/>
            <person name="Gruber A."/>
            <person name="Hipkin R."/>
            <person name="Janech M."/>
            <person name="Kroth P."/>
            <person name="Leese F."/>
            <person name="Lindquist E."/>
            <person name="Lyon B.R."/>
            <person name="Martin J."/>
            <person name="Mayer C."/>
            <person name="Parker M."/>
            <person name="Quesneville H."/>
            <person name="Raymond J."/>
            <person name="Uhlig C."/>
            <person name="Valentin K.U."/>
            <person name="Worden A.Z."/>
            <person name="Armbrust E.V."/>
            <person name="Bowler C."/>
            <person name="Green B."/>
            <person name="Moulton V."/>
            <person name="Van Oosterhout C."/>
            <person name="Grigoriev I."/>
        </authorList>
    </citation>
    <scope>NUCLEOTIDE SEQUENCE [LARGE SCALE GENOMIC DNA]</scope>
    <source>
        <strain evidence="8 9">CCMP1102</strain>
    </source>
</reference>
<dbReference type="InterPro" id="IPR053376">
    <property type="entry name" value="Serine_acetyltransferase"/>
</dbReference>
<dbReference type="Gene3D" id="1.10.3130.10">
    <property type="entry name" value="serine acetyltransferase, domain 1"/>
    <property type="match status" value="1"/>
</dbReference>
<dbReference type="NCBIfam" id="NF041874">
    <property type="entry name" value="EPS_EpsC"/>
    <property type="match status" value="1"/>
</dbReference>
<protein>
    <recommendedName>
        <fullName evidence="3">serine O-acetyltransferase</fullName>
        <ecNumber evidence="3">2.3.1.30</ecNumber>
    </recommendedName>
</protein>
<dbReference type="UniPathway" id="UPA00136">
    <property type="reaction ID" value="UER00199"/>
</dbReference>
<dbReference type="SMART" id="SM00971">
    <property type="entry name" value="SATase_N"/>
    <property type="match status" value="1"/>
</dbReference>
<dbReference type="FunFam" id="2.160.10.10:FF:000002">
    <property type="entry name" value="Serine acetyltransferase"/>
    <property type="match status" value="1"/>
</dbReference>
<keyword evidence="5 8" id="KW-0808">Transferase</keyword>
<feature type="domain" description="Serine acetyltransferase N-terminal" evidence="7">
    <location>
        <begin position="1"/>
        <end position="101"/>
    </location>
</feature>
<proteinExistence type="inferred from homology"/>
<sequence>MRWEAYQESQREPLLVSFLYSSILNHDSLESSLAFLLANKLSSAAMISTQVQSLILNALHKDRSIGRAIRADIMAVRDRDPACTCLPDVFLYFKGFHALQTYRVAHAIWKTDNKQVLAHYLQSQMSQTFQIDIHPNATLGNGIMLDHGTGIVIGETAHLGHNCSILHHVTLGGSGKKGVDRHPKVGNGVLLGAGTSVLGNVKIGDGCQVGAGGLVITDLPPHSVAVGVPVKIIGSFVDVTEQPSVSMNSTYNFLSEGI</sequence>
<dbReference type="InParanoid" id="A0A1E7FH70"/>
<dbReference type="InterPro" id="IPR045304">
    <property type="entry name" value="LbH_SAT"/>
</dbReference>
<dbReference type="InterPro" id="IPR001451">
    <property type="entry name" value="Hexapep"/>
</dbReference>
<dbReference type="GO" id="GO:0009001">
    <property type="term" value="F:serine O-acetyltransferase activity"/>
    <property type="evidence" value="ECO:0007669"/>
    <property type="project" value="UniProtKB-EC"/>
</dbReference>
<dbReference type="EMBL" id="KV784357">
    <property type="protein sequence ID" value="OEU17487.1"/>
    <property type="molecule type" value="Genomic_DNA"/>
</dbReference>
<comment type="similarity">
    <text evidence="2">Belongs to the transferase hexapeptide repeat family.</text>
</comment>
<dbReference type="Proteomes" id="UP000095751">
    <property type="component" value="Unassembled WGS sequence"/>
</dbReference>
<dbReference type="OrthoDB" id="25818at2759"/>
<evidence type="ECO:0000313" key="9">
    <source>
        <dbReference type="Proteomes" id="UP000095751"/>
    </source>
</evidence>
<evidence type="ECO:0000259" key="7">
    <source>
        <dbReference type="SMART" id="SM00971"/>
    </source>
</evidence>
<dbReference type="PANTHER" id="PTHR42811">
    <property type="entry name" value="SERINE ACETYLTRANSFERASE"/>
    <property type="match status" value="1"/>
</dbReference>
<evidence type="ECO:0000256" key="3">
    <source>
        <dbReference type="ARBA" id="ARBA00013266"/>
    </source>
</evidence>
<dbReference type="KEGG" id="fcy:FRACYDRAFT_168923"/>
<dbReference type="Pfam" id="PF00132">
    <property type="entry name" value="Hexapep"/>
    <property type="match status" value="1"/>
</dbReference>
<keyword evidence="9" id="KW-1185">Reference proteome</keyword>
<gene>
    <name evidence="8" type="ORF">FRACYDRAFT_168923</name>
</gene>
<keyword evidence="4" id="KW-0028">Amino-acid biosynthesis</keyword>
<keyword evidence="6" id="KW-0012">Acyltransferase</keyword>
<dbReference type="AlphaFoldDB" id="A0A1E7FH70"/>
<name>A0A1E7FH70_9STRA</name>
<evidence type="ECO:0000256" key="2">
    <source>
        <dbReference type="ARBA" id="ARBA00007274"/>
    </source>
</evidence>
<dbReference type="InterPro" id="IPR042122">
    <property type="entry name" value="Ser_AcTrfase_N_sf"/>
</dbReference>
<evidence type="ECO:0000256" key="6">
    <source>
        <dbReference type="ARBA" id="ARBA00023315"/>
    </source>
</evidence>
<dbReference type="InterPro" id="IPR011004">
    <property type="entry name" value="Trimer_LpxA-like_sf"/>
</dbReference>
<dbReference type="EC" id="2.3.1.30" evidence="3"/>
<dbReference type="Gene3D" id="2.160.10.10">
    <property type="entry name" value="Hexapeptide repeat proteins"/>
    <property type="match status" value="1"/>
</dbReference>
<dbReference type="CDD" id="cd03354">
    <property type="entry name" value="LbH_SAT"/>
    <property type="match status" value="1"/>
</dbReference>
<comment type="pathway">
    <text evidence="1">Amino-acid biosynthesis; L-cysteine biosynthesis; L-cysteine from L-serine: step 1/2.</text>
</comment>
<organism evidence="8 9">
    <name type="scientific">Fragilariopsis cylindrus CCMP1102</name>
    <dbReference type="NCBI Taxonomy" id="635003"/>
    <lineage>
        <taxon>Eukaryota</taxon>
        <taxon>Sar</taxon>
        <taxon>Stramenopiles</taxon>
        <taxon>Ochrophyta</taxon>
        <taxon>Bacillariophyta</taxon>
        <taxon>Bacillariophyceae</taxon>
        <taxon>Bacillariophycidae</taxon>
        <taxon>Bacillariales</taxon>
        <taxon>Bacillariaceae</taxon>
        <taxon>Fragilariopsis</taxon>
    </lineage>
</organism>
<evidence type="ECO:0000256" key="5">
    <source>
        <dbReference type="ARBA" id="ARBA00022679"/>
    </source>
</evidence>
<evidence type="ECO:0000256" key="1">
    <source>
        <dbReference type="ARBA" id="ARBA00004876"/>
    </source>
</evidence>
<dbReference type="GO" id="GO:0005737">
    <property type="term" value="C:cytoplasm"/>
    <property type="evidence" value="ECO:0007669"/>
    <property type="project" value="InterPro"/>
</dbReference>
<evidence type="ECO:0000256" key="4">
    <source>
        <dbReference type="ARBA" id="ARBA00022605"/>
    </source>
</evidence>
<dbReference type="InterPro" id="IPR010493">
    <property type="entry name" value="Ser_AcTrfase_N"/>
</dbReference>
<accession>A0A1E7FH70</accession>
<dbReference type="Pfam" id="PF06426">
    <property type="entry name" value="SATase_N"/>
    <property type="match status" value="1"/>
</dbReference>
<evidence type="ECO:0000313" key="8">
    <source>
        <dbReference type="EMBL" id="OEU17487.1"/>
    </source>
</evidence>
<dbReference type="SUPFAM" id="SSF51161">
    <property type="entry name" value="Trimeric LpxA-like enzymes"/>
    <property type="match status" value="1"/>
</dbReference>